<feature type="transmembrane region" description="Helical" evidence="7">
    <location>
        <begin position="280"/>
        <end position="300"/>
    </location>
</feature>
<organism evidence="9 10">
    <name type="scientific">Methylobacterium brachiatum</name>
    <dbReference type="NCBI Taxonomy" id="269660"/>
    <lineage>
        <taxon>Bacteria</taxon>
        <taxon>Pseudomonadati</taxon>
        <taxon>Pseudomonadota</taxon>
        <taxon>Alphaproteobacteria</taxon>
        <taxon>Hyphomicrobiales</taxon>
        <taxon>Methylobacteriaceae</taxon>
        <taxon>Methylobacterium</taxon>
    </lineage>
</organism>
<feature type="transmembrane region" description="Helical" evidence="7">
    <location>
        <begin position="6"/>
        <end position="29"/>
    </location>
</feature>
<dbReference type="InterPro" id="IPR026022">
    <property type="entry name" value="PhoU_dom"/>
</dbReference>
<dbReference type="Pfam" id="PF02690">
    <property type="entry name" value="Na_Pi_cotrans"/>
    <property type="match status" value="2"/>
</dbReference>
<proteinExistence type="predicted"/>
<dbReference type="InterPro" id="IPR038078">
    <property type="entry name" value="PhoU-like_sf"/>
</dbReference>
<evidence type="ECO:0000256" key="4">
    <source>
        <dbReference type="ARBA" id="ARBA00022989"/>
    </source>
</evidence>
<evidence type="ECO:0000313" key="10">
    <source>
        <dbReference type="Proteomes" id="UP001223420"/>
    </source>
</evidence>
<feature type="domain" description="PhoU" evidence="8">
    <location>
        <begin position="352"/>
        <end position="435"/>
    </location>
</feature>
<dbReference type="GO" id="GO:0044341">
    <property type="term" value="P:sodium-dependent phosphate transport"/>
    <property type="evidence" value="ECO:0007669"/>
    <property type="project" value="InterPro"/>
</dbReference>
<feature type="transmembrane region" description="Helical" evidence="7">
    <location>
        <begin position="96"/>
        <end position="122"/>
    </location>
</feature>
<feature type="transmembrane region" description="Helical" evidence="7">
    <location>
        <begin position="195"/>
        <end position="220"/>
    </location>
</feature>
<keyword evidence="2" id="KW-1003">Cell membrane</keyword>
<feature type="transmembrane region" description="Helical" evidence="7">
    <location>
        <begin position="164"/>
        <end position="188"/>
    </location>
</feature>
<evidence type="ECO:0000256" key="1">
    <source>
        <dbReference type="ARBA" id="ARBA00004651"/>
    </source>
</evidence>
<keyword evidence="3 7" id="KW-0812">Transmembrane</keyword>
<evidence type="ECO:0000256" key="7">
    <source>
        <dbReference type="SAM" id="Phobius"/>
    </source>
</evidence>
<dbReference type="InterPro" id="IPR003841">
    <property type="entry name" value="Na/Pi_transpt"/>
</dbReference>
<feature type="region of interest" description="Disordered" evidence="6">
    <location>
        <begin position="563"/>
        <end position="590"/>
    </location>
</feature>
<dbReference type="SUPFAM" id="SSF109755">
    <property type="entry name" value="PhoU-like"/>
    <property type="match status" value="1"/>
</dbReference>
<evidence type="ECO:0000256" key="6">
    <source>
        <dbReference type="SAM" id="MobiDB-lite"/>
    </source>
</evidence>
<keyword evidence="4 7" id="KW-1133">Transmembrane helix</keyword>
<dbReference type="Proteomes" id="UP001223420">
    <property type="component" value="Unassembled WGS sequence"/>
</dbReference>
<dbReference type="EMBL" id="JAUSWL010000031">
    <property type="protein sequence ID" value="MDQ0547592.1"/>
    <property type="molecule type" value="Genomic_DNA"/>
</dbReference>
<protein>
    <submittedName>
        <fullName evidence="9">Phosphate:Na+ symporter</fullName>
    </submittedName>
</protein>
<reference evidence="9" key="1">
    <citation type="submission" date="2023-07" db="EMBL/GenBank/DDBJ databases">
        <title>Genomic Encyclopedia of Type Strains, Phase IV (KMG-IV): sequencing the most valuable type-strain genomes for metagenomic binning, comparative biology and taxonomic classification.</title>
        <authorList>
            <person name="Goeker M."/>
        </authorList>
    </citation>
    <scope>NUCLEOTIDE SEQUENCE</scope>
    <source>
        <strain evidence="9">DSM 19569</strain>
    </source>
</reference>
<evidence type="ECO:0000259" key="8">
    <source>
        <dbReference type="Pfam" id="PF01895"/>
    </source>
</evidence>
<dbReference type="AlphaFoldDB" id="A0AAJ1U1B9"/>
<keyword evidence="5 7" id="KW-0472">Membrane</keyword>
<feature type="transmembrane region" description="Helical" evidence="7">
    <location>
        <begin position="50"/>
        <end position="76"/>
    </location>
</feature>
<evidence type="ECO:0000313" key="9">
    <source>
        <dbReference type="EMBL" id="MDQ0547592.1"/>
    </source>
</evidence>
<dbReference type="GO" id="GO:0005436">
    <property type="term" value="F:sodium:phosphate symporter activity"/>
    <property type="evidence" value="ECO:0007669"/>
    <property type="project" value="InterPro"/>
</dbReference>
<dbReference type="GO" id="GO:0005886">
    <property type="term" value="C:plasma membrane"/>
    <property type="evidence" value="ECO:0007669"/>
    <property type="project" value="UniProtKB-SubCell"/>
</dbReference>
<comment type="caution">
    <text evidence="9">The sequence shown here is derived from an EMBL/GenBank/DDBJ whole genome shotgun (WGS) entry which is preliminary data.</text>
</comment>
<dbReference type="Pfam" id="PF01895">
    <property type="entry name" value="PhoU"/>
    <property type="match status" value="1"/>
</dbReference>
<name>A0AAJ1U1B9_9HYPH</name>
<evidence type="ECO:0000256" key="5">
    <source>
        <dbReference type="ARBA" id="ARBA00023136"/>
    </source>
</evidence>
<gene>
    <name evidence="9" type="ORF">QO001_006551</name>
</gene>
<sequence length="590" mass="60850">MTGTLTLLHIAGAVALLLWGTHMVTTGLARGFGPELHDLIGRGLKGRARACLAGLLVTAVLQSSTATALMATAFAASGALDLSAGLALMLGANVGTALIVQMLSFDVAAAAPVLILFGFLLFRMRADRSKPRNLGRALIGLGLMLTALALLGQCLTAVEAAPVLRSLVGALATEPFLAVLAAAVLAWAAHSSVAAILFIVSLGAAGVITLEGALALVLGANLGAALPPYLEAAGAPAARRLPLGNLLVRAAGCAAALPLLDPITAGLAEFGVADPARGAVAFHLALNLALAILVLPWTAALGRLTKRLLPAPIVPESSRQDAPIAELSHHLDLTALATPSLALANAALEALHMADLAGAALRDALQAFRTGDRTLAGAAGRRDATIDRIGLAIRRYLADLGGEEVGTVSADAQARAQEILTFVLNLEHVGDIIANNLVAFASRRLKRTGEPFSVEELADIERLHAEALTSLQLALAAFLRDDLDVARTVALRKGLLRALECAAIDRHVERLRDAPHDADPAAMAEANALFLRTLRDLRRVHSHVAALCAPLLERRHEAVLGGEDETVSAGGPGGDGEDPVQEASSLRPAA</sequence>
<dbReference type="RefSeq" id="WP_043075320.1">
    <property type="nucleotide sequence ID" value="NZ_JAJALK010000034.1"/>
</dbReference>
<dbReference type="PANTHER" id="PTHR10010">
    <property type="entry name" value="SOLUTE CARRIER FAMILY 34 SODIUM PHOSPHATE , MEMBER 2-RELATED"/>
    <property type="match status" value="1"/>
</dbReference>
<dbReference type="PANTHER" id="PTHR10010:SF46">
    <property type="entry name" value="SODIUM-DEPENDENT PHOSPHATE TRANSPORT PROTEIN 2B"/>
    <property type="match status" value="1"/>
</dbReference>
<evidence type="ECO:0000256" key="2">
    <source>
        <dbReference type="ARBA" id="ARBA00022475"/>
    </source>
</evidence>
<dbReference type="Gene3D" id="1.20.58.220">
    <property type="entry name" value="Phosphate transport system protein phou homolog 2, domain 2"/>
    <property type="match status" value="1"/>
</dbReference>
<evidence type="ECO:0000256" key="3">
    <source>
        <dbReference type="ARBA" id="ARBA00022692"/>
    </source>
</evidence>
<feature type="transmembrane region" description="Helical" evidence="7">
    <location>
        <begin position="134"/>
        <end position="158"/>
    </location>
</feature>
<accession>A0AAJ1U1B9</accession>
<comment type="subcellular location">
    <subcellularLocation>
        <location evidence="1">Cell membrane</location>
        <topology evidence="1">Multi-pass membrane protein</topology>
    </subcellularLocation>
</comment>
<dbReference type="NCBIfam" id="NF037997">
    <property type="entry name" value="Na_Pi_symport"/>
    <property type="match status" value="1"/>
</dbReference>